<evidence type="ECO:0000313" key="10">
    <source>
        <dbReference type="Proteomes" id="UP000289794"/>
    </source>
</evidence>
<protein>
    <submittedName>
        <fullName evidence="9">Inner membrane ABC transporter permease protein YcjO</fullName>
    </submittedName>
</protein>
<dbReference type="PANTHER" id="PTHR30193:SF37">
    <property type="entry name" value="INNER MEMBRANE ABC TRANSPORTER PERMEASE PROTEIN YCJO"/>
    <property type="match status" value="1"/>
</dbReference>
<evidence type="ECO:0000313" key="9">
    <source>
        <dbReference type="EMBL" id="QBE97739.1"/>
    </source>
</evidence>
<dbReference type="KEGG" id="bpro:PMF13cell1_03302"/>
<evidence type="ECO:0000256" key="1">
    <source>
        <dbReference type="ARBA" id="ARBA00004651"/>
    </source>
</evidence>
<feature type="transmembrane region" description="Helical" evidence="7">
    <location>
        <begin position="219"/>
        <end position="238"/>
    </location>
</feature>
<evidence type="ECO:0000256" key="4">
    <source>
        <dbReference type="ARBA" id="ARBA00022692"/>
    </source>
</evidence>
<comment type="similarity">
    <text evidence="7">Belongs to the binding-protein-dependent transport system permease family.</text>
</comment>
<name>A0A4P6LZQ2_9FIRM</name>
<dbReference type="Proteomes" id="UP000289794">
    <property type="component" value="Chromosome"/>
</dbReference>
<feature type="transmembrane region" description="Helical" evidence="7">
    <location>
        <begin position="271"/>
        <end position="291"/>
    </location>
</feature>
<organism evidence="9 10">
    <name type="scientific">Blautia producta</name>
    <dbReference type="NCBI Taxonomy" id="33035"/>
    <lineage>
        <taxon>Bacteria</taxon>
        <taxon>Bacillati</taxon>
        <taxon>Bacillota</taxon>
        <taxon>Clostridia</taxon>
        <taxon>Lachnospirales</taxon>
        <taxon>Lachnospiraceae</taxon>
        <taxon>Blautia</taxon>
    </lineage>
</organism>
<dbReference type="Pfam" id="PF00528">
    <property type="entry name" value="BPD_transp_1"/>
    <property type="match status" value="1"/>
</dbReference>
<dbReference type="GO" id="GO:0055085">
    <property type="term" value="P:transmembrane transport"/>
    <property type="evidence" value="ECO:0007669"/>
    <property type="project" value="InterPro"/>
</dbReference>
<dbReference type="Gene3D" id="1.10.3720.10">
    <property type="entry name" value="MetI-like"/>
    <property type="match status" value="1"/>
</dbReference>
<evidence type="ECO:0000259" key="8">
    <source>
        <dbReference type="PROSITE" id="PS50928"/>
    </source>
</evidence>
<evidence type="ECO:0000256" key="5">
    <source>
        <dbReference type="ARBA" id="ARBA00022989"/>
    </source>
</evidence>
<dbReference type="AlphaFoldDB" id="A0A4P6LZQ2"/>
<evidence type="ECO:0000256" key="7">
    <source>
        <dbReference type="RuleBase" id="RU363032"/>
    </source>
</evidence>
<feature type="transmembrane region" description="Helical" evidence="7">
    <location>
        <begin position="21"/>
        <end position="48"/>
    </location>
</feature>
<keyword evidence="3" id="KW-1003">Cell membrane</keyword>
<keyword evidence="4 7" id="KW-0812">Transmembrane</keyword>
<gene>
    <name evidence="9" type="primary">ycjO_4</name>
    <name evidence="9" type="ORF">PMF13cell1_03302</name>
</gene>
<sequence length="302" mass="33990">MKVQTLSEKEKKRKRKNNLVAYSFLAPNFIGFAVFTLVPIVVAVYMAFCQWDGSNPAKFVGFDNFVNLAKDEFFLNALLNTFLYCLGTVLITMIAALGLAILLNQKIKGRGFIRAVACFPYVSSIIAVTTVWRMLFHPSKGPVNSILFDLFQSDALPQWFSGRLIIVSYILFSLWKSMGYYMVIYLAGLQGISNDLYEASELDGAGRWQKFRYVTWPQLRPTTFFVVIILTIGCFKIYDTAVLLSGTNNMSTSSMVLVSFIYSKAFTNWDLGYASAAAICLFLIVLAVTLVQFKNESKFSND</sequence>
<reference evidence="9 10" key="1">
    <citation type="submission" date="2019-01" db="EMBL/GenBank/DDBJ databases">
        <title>PMF-metabolizing Aryl O-demethylase.</title>
        <authorList>
            <person name="Kim M."/>
        </authorList>
    </citation>
    <scope>NUCLEOTIDE SEQUENCE [LARGE SCALE GENOMIC DNA]</scope>
    <source>
        <strain evidence="9 10">PMF1</strain>
    </source>
</reference>
<evidence type="ECO:0000256" key="2">
    <source>
        <dbReference type="ARBA" id="ARBA00022448"/>
    </source>
</evidence>
<accession>A0A4P6LZQ2</accession>
<proteinExistence type="inferred from homology"/>
<comment type="subcellular location">
    <subcellularLocation>
        <location evidence="1 7">Cell membrane</location>
        <topology evidence="1 7">Multi-pass membrane protein</topology>
    </subcellularLocation>
</comment>
<keyword evidence="5 7" id="KW-1133">Transmembrane helix</keyword>
<dbReference type="EMBL" id="CP035945">
    <property type="protein sequence ID" value="QBE97739.1"/>
    <property type="molecule type" value="Genomic_DNA"/>
</dbReference>
<dbReference type="GO" id="GO:0005886">
    <property type="term" value="C:plasma membrane"/>
    <property type="evidence" value="ECO:0007669"/>
    <property type="project" value="UniProtKB-SubCell"/>
</dbReference>
<feature type="domain" description="ABC transmembrane type-1" evidence="8">
    <location>
        <begin position="78"/>
        <end position="292"/>
    </location>
</feature>
<dbReference type="RefSeq" id="WP_130181399.1">
    <property type="nucleotide sequence ID" value="NZ_CP035945.1"/>
</dbReference>
<keyword evidence="6 7" id="KW-0472">Membrane</keyword>
<keyword evidence="2 7" id="KW-0813">Transport</keyword>
<dbReference type="PROSITE" id="PS50928">
    <property type="entry name" value="ABC_TM1"/>
    <property type="match status" value="1"/>
</dbReference>
<dbReference type="InterPro" id="IPR000515">
    <property type="entry name" value="MetI-like"/>
</dbReference>
<dbReference type="CDD" id="cd06261">
    <property type="entry name" value="TM_PBP2"/>
    <property type="match status" value="1"/>
</dbReference>
<evidence type="ECO:0000256" key="6">
    <source>
        <dbReference type="ARBA" id="ARBA00023136"/>
    </source>
</evidence>
<dbReference type="InterPro" id="IPR035906">
    <property type="entry name" value="MetI-like_sf"/>
</dbReference>
<evidence type="ECO:0000256" key="3">
    <source>
        <dbReference type="ARBA" id="ARBA00022475"/>
    </source>
</evidence>
<dbReference type="PANTHER" id="PTHR30193">
    <property type="entry name" value="ABC TRANSPORTER PERMEASE PROTEIN"/>
    <property type="match status" value="1"/>
</dbReference>
<dbReference type="SUPFAM" id="SSF161098">
    <property type="entry name" value="MetI-like"/>
    <property type="match status" value="1"/>
</dbReference>
<dbReference type="InterPro" id="IPR051393">
    <property type="entry name" value="ABC_transporter_permease"/>
</dbReference>
<feature type="transmembrane region" description="Helical" evidence="7">
    <location>
        <begin position="115"/>
        <end position="136"/>
    </location>
</feature>
<feature type="transmembrane region" description="Helical" evidence="7">
    <location>
        <begin position="81"/>
        <end position="103"/>
    </location>
</feature>